<organism evidence="2 3">
    <name type="scientific">Nocardiopsis composta</name>
    <dbReference type="NCBI Taxonomy" id="157465"/>
    <lineage>
        <taxon>Bacteria</taxon>
        <taxon>Bacillati</taxon>
        <taxon>Actinomycetota</taxon>
        <taxon>Actinomycetes</taxon>
        <taxon>Streptosporangiales</taxon>
        <taxon>Nocardiopsidaceae</taxon>
        <taxon>Nocardiopsis</taxon>
    </lineage>
</organism>
<evidence type="ECO:0000313" key="2">
    <source>
        <dbReference type="EMBL" id="MBB5435027.1"/>
    </source>
</evidence>
<dbReference type="InterPro" id="IPR026467">
    <property type="entry name" value="Ser/Gly_Cys_C_dom"/>
</dbReference>
<keyword evidence="1" id="KW-0812">Transmembrane</keyword>
<gene>
    <name evidence="2" type="ORF">HDA36_005111</name>
</gene>
<feature type="transmembrane region" description="Helical" evidence="1">
    <location>
        <begin position="163"/>
        <end position="185"/>
    </location>
</feature>
<name>A0A7W8VG34_9ACTN</name>
<feature type="transmembrane region" description="Helical" evidence="1">
    <location>
        <begin position="16"/>
        <end position="34"/>
    </location>
</feature>
<feature type="transmembrane region" description="Helical" evidence="1">
    <location>
        <begin position="197"/>
        <end position="213"/>
    </location>
</feature>
<dbReference type="EMBL" id="JACHDB010000001">
    <property type="protein sequence ID" value="MBB5435027.1"/>
    <property type="molecule type" value="Genomic_DNA"/>
</dbReference>
<reference evidence="2 3" key="1">
    <citation type="submission" date="2020-08" db="EMBL/GenBank/DDBJ databases">
        <title>Sequencing the genomes of 1000 actinobacteria strains.</title>
        <authorList>
            <person name="Klenk H.-P."/>
        </authorList>
    </citation>
    <scope>NUCLEOTIDE SEQUENCE [LARGE SCALE GENOMIC DNA]</scope>
    <source>
        <strain evidence="2 3">DSM 44551</strain>
    </source>
</reference>
<keyword evidence="3" id="KW-1185">Reference proteome</keyword>
<accession>A0A7W8VG34</accession>
<dbReference type="AlphaFoldDB" id="A0A7W8VG34"/>
<dbReference type="Proteomes" id="UP000572635">
    <property type="component" value="Unassembled WGS sequence"/>
</dbReference>
<evidence type="ECO:0000313" key="3">
    <source>
        <dbReference type="Proteomes" id="UP000572635"/>
    </source>
</evidence>
<dbReference type="RefSeq" id="WP_184396343.1">
    <property type="nucleotide sequence ID" value="NZ_JACHDB010000001.1"/>
</dbReference>
<dbReference type="NCBIfam" id="TIGR04222">
    <property type="entry name" value="near_uncomplex"/>
    <property type="match status" value="1"/>
</dbReference>
<comment type="caution">
    <text evidence="2">The sequence shown here is derived from an EMBL/GenBank/DDBJ whole genome shotgun (WGS) entry which is preliminary data.</text>
</comment>
<proteinExistence type="predicted"/>
<sequence>MPEDAEWWAVLLRPQMWPLLAAWLVAVFALAGLVRAHLLHRAPAAVPGADTPPGALTPEELAHLVGGPRRAAETALVRLVLSGRVRRRSDGRLERAAPPGPSPDDSEAGWALLRALGEAPADPAAALSAAAAGEHPQTVRRLAGLGLYRDDPRLPGARAARAGALRIIGVLSVPLVLWTVLHLAADPLPGPSLRWELLGSVLLLCLLGAAVLADRAAGRPEPRTAAGTRLLAEERTAAAADTDPVRAEEALRFTALTGFTAMAAMHDAPPSRSGPSPWPAAPDGTVDLAGLLRIAADCRAPGPLHRGR</sequence>
<keyword evidence="1" id="KW-0472">Membrane</keyword>
<evidence type="ECO:0000256" key="1">
    <source>
        <dbReference type="SAM" id="Phobius"/>
    </source>
</evidence>
<keyword evidence="1" id="KW-1133">Transmembrane helix</keyword>
<protein>
    <submittedName>
        <fullName evidence="2">Uncharacterized protein (TIGR04222 family)</fullName>
    </submittedName>
</protein>